<dbReference type="InterPro" id="IPR035965">
    <property type="entry name" value="PAS-like_dom_sf"/>
</dbReference>
<dbReference type="InterPro" id="IPR029016">
    <property type="entry name" value="GAF-like_dom_sf"/>
</dbReference>
<dbReference type="Pfam" id="PF08447">
    <property type="entry name" value="PAS_3"/>
    <property type="match status" value="1"/>
</dbReference>
<dbReference type="NCBIfam" id="TIGR00254">
    <property type="entry name" value="GGDEF"/>
    <property type="match status" value="1"/>
</dbReference>
<keyword evidence="4" id="KW-0808">Transferase</keyword>
<evidence type="ECO:0000259" key="1">
    <source>
        <dbReference type="PROSITE" id="PS50112"/>
    </source>
</evidence>
<dbReference type="InterPro" id="IPR000700">
    <property type="entry name" value="PAS-assoc_C"/>
</dbReference>
<dbReference type="InterPro" id="IPR003018">
    <property type="entry name" value="GAF"/>
</dbReference>
<keyword evidence="4" id="KW-0548">Nucleotidyltransferase</keyword>
<feature type="domain" description="PAC" evidence="2">
    <location>
        <begin position="78"/>
        <end position="126"/>
    </location>
</feature>
<dbReference type="EC" id="2.7.7.65" evidence="4"/>
<dbReference type="CDD" id="cd01949">
    <property type="entry name" value="GGDEF"/>
    <property type="match status" value="1"/>
</dbReference>
<dbReference type="Gene3D" id="3.30.450.40">
    <property type="match status" value="1"/>
</dbReference>
<accession>A0ABV7REJ7</accession>
<dbReference type="InterPro" id="IPR013655">
    <property type="entry name" value="PAS_fold_3"/>
</dbReference>
<keyword evidence="5" id="KW-1185">Reference proteome</keyword>
<dbReference type="SUPFAM" id="SSF55785">
    <property type="entry name" value="PYP-like sensor domain (PAS domain)"/>
    <property type="match status" value="1"/>
</dbReference>
<proteinExistence type="predicted"/>
<dbReference type="Pfam" id="PF13185">
    <property type="entry name" value="GAF_2"/>
    <property type="match status" value="1"/>
</dbReference>
<dbReference type="SMART" id="SM00267">
    <property type="entry name" value="GGDEF"/>
    <property type="match status" value="1"/>
</dbReference>
<dbReference type="InterPro" id="IPR043128">
    <property type="entry name" value="Rev_trsase/Diguanyl_cyclase"/>
</dbReference>
<evidence type="ECO:0000259" key="2">
    <source>
        <dbReference type="PROSITE" id="PS50113"/>
    </source>
</evidence>
<dbReference type="InterPro" id="IPR000160">
    <property type="entry name" value="GGDEF_dom"/>
</dbReference>
<dbReference type="SMART" id="SM00091">
    <property type="entry name" value="PAS"/>
    <property type="match status" value="1"/>
</dbReference>
<dbReference type="SUPFAM" id="SSF55781">
    <property type="entry name" value="GAF domain-like"/>
    <property type="match status" value="1"/>
</dbReference>
<dbReference type="CDD" id="cd00130">
    <property type="entry name" value="PAS"/>
    <property type="match status" value="1"/>
</dbReference>
<feature type="domain" description="PAS" evidence="1">
    <location>
        <begin position="18"/>
        <end position="75"/>
    </location>
</feature>
<dbReference type="InterPro" id="IPR052163">
    <property type="entry name" value="DGC-Regulatory_Protein"/>
</dbReference>
<dbReference type="GO" id="GO:0052621">
    <property type="term" value="F:diguanylate cyclase activity"/>
    <property type="evidence" value="ECO:0007669"/>
    <property type="project" value="UniProtKB-EC"/>
</dbReference>
<name>A0ABV7REJ7_9NEIS</name>
<dbReference type="InterPro" id="IPR000014">
    <property type="entry name" value="PAS"/>
</dbReference>
<evidence type="ECO:0000313" key="4">
    <source>
        <dbReference type="EMBL" id="MFC3530791.1"/>
    </source>
</evidence>
<dbReference type="SMART" id="SM00065">
    <property type="entry name" value="GAF"/>
    <property type="match status" value="1"/>
</dbReference>
<protein>
    <submittedName>
        <fullName evidence="4">Diguanylate cyclase domain-containing protein</fullName>
        <ecNumber evidence="4">2.7.7.65</ecNumber>
    </submittedName>
</protein>
<sequence length="448" mass="49495">MAMNKQLNPASFMALLLDAVCAVDSDGRFVFVSAAGEQIFGYPPEEMVGRSMLAFIHPADRERTLAAAGKIMTGQPNPHFENRYIRKDGQVVHIMWSARWSESNQMRIAVARDVTERKRAESMQAALFAISEAAHAAENLSALYQHIHQIIGELLPAQNFAVALYDAASRQLSVPYQVDTRPADTPLTPPDLCELGTQVIGSGQPLLWQRSPPQPADDCEALGDPLLQSWLGVPLCTKQGVIGVLILKSYHVSMAYTRQHQELLQYVSTQVATAIERKQLHSRLQHMAQHDALTGLPNRALLNDKLQDALAKAIRHNSRVALLYLDLDNFKHINDSLGHSAGDLLLQAVAQRLSQCVRGADSVARIGGDEFIVLIEDLQRQEHASLVAEKIQQAFAMPIDIKTSTLHINVSVGVAHFPEHGSNGQQLLSHADDMMYQMKKQRRGLPAL</sequence>
<dbReference type="SUPFAM" id="SSF55073">
    <property type="entry name" value="Nucleotide cyclase"/>
    <property type="match status" value="1"/>
</dbReference>
<dbReference type="Gene3D" id="3.30.70.270">
    <property type="match status" value="1"/>
</dbReference>
<dbReference type="PROSITE" id="PS50887">
    <property type="entry name" value="GGDEF"/>
    <property type="match status" value="1"/>
</dbReference>
<gene>
    <name evidence="4" type="ORF">ACFOLG_01195</name>
</gene>
<dbReference type="PANTHER" id="PTHR46663">
    <property type="entry name" value="DIGUANYLATE CYCLASE DGCT-RELATED"/>
    <property type="match status" value="1"/>
</dbReference>
<dbReference type="PANTHER" id="PTHR46663:SF3">
    <property type="entry name" value="SLL0267 PROTEIN"/>
    <property type="match status" value="1"/>
</dbReference>
<dbReference type="PROSITE" id="PS50113">
    <property type="entry name" value="PAC"/>
    <property type="match status" value="1"/>
</dbReference>
<dbReference type="RefSeq" id="WP_386087552.1">
    <property type="nucleotide sequence ID" value="NZ_JBHRXN010000002.1"/>
</dbReference>
<reference evidence="5" key="1">
    <citation type="journal article" date="2019" name="Int. J. Syst. Evol. Microbiol.">
        <title>The Global Catalogue of Microorganisms (GCM) 10K type strain sequencing project: providing services to taxonomists for standard genome sequencing and annotation.</title>
        <authorList>
            <consortium name="The Broad Institute Genomics Platform"/>
            <consortium name="The Broad Institute Genome Sequencing Center for Infectious Disease"/>
            <person name="Wu L."/>
            <person name="Ma J."/>
        </authorList>
    </citation>
    <scope>NUCLEOTIDE SEQUENCE [LARGE SCALE GENOMIC DNA]</scope>
    <source>
        <strain evidence="5">KCTC 42742</strain>
    </source>
</reference>
<dbReference type="PROSITE" id="PS50112">
    <property type="entry name" value="PAS"/>
    <property type="match status" value="1"/>
</dbReference>
<evidence type="ECO:0000259" key="3">
    <source>
        <dbReference type="PROSITE" id="PS50887"/>
    </source>
</evidence>
<dbReference type="EMBL" id="JBHRXN010000002">
    <property type="protein sequence ID" value="MFC3530791.1"/>
    <property type="molecule type" value="Genomic_DNA"/>
</dbReference>
<comment type="caution">
    <text evidence="4">The sequence shown here is derived from an EMBL/GenBank/DDBJ whole genome shotgun (WGS) entry which is preliminary data.</text>
</comment>
<dbReference type="Pfam" id="PF00990">
    <property type="entry name" value="GGDEF"/>
    <property type="match status" value="1"/>
</dbReference>
<dbReference type="InterPro" id="IPR029787">
    <property type="entry name" value="Nucleotide_cyclase"/>
</dbReference>
<dbReference type="Proteomes" id="UP001595741">
    <property type="component" value="Unassembled WGS sequence"/>
</dbReference>
<feature type="domain" description="GGDEF" evidence="3">
    <location>
        <begin position="318"/>
        <end position="448"/>
    </location>
</feature>
<evidence type="ECO:0000313" key="5">
    <source>
        <dbReference type="Proteomes" id="UP001595741"/>
    </source>
</evidence>
<dbReference type="NCBIfam" id="TIGR00229">
    <property type="entry name" value="sensory_box"/>
    <property type="match status" value="1"/>
</dbReference>
<organism evidence="4 5">
    <name type="scientific">Vogesella facilis</name>
    <dbReference type="NCBI Taxonomy" id="1655232"/>
    <lineage>
        <taxon>Bacteria</taxon>
        <taxon>Pseudomonadati</taxon>
        <taxon>Pseudomonadota</taxon>
        <taxon>Betaproteobacteria</taxon>
        <taxon>Neisseriales</taxon>
        <taxon>Chromobacteriaceae</taxon>
        <taxon>Vogesella</taxon>
    </lineage>
</organism>
<dbReference type="Gene3D" id="3.30.450.20">
    <property type="entry name" value="PAS domain"/>
    <property type="match status" value="1"/>
</dbReference>